<dbReference type="SUPFAM" id="SSF54236">
    <property type="entry name" value="Ubiquitin-like"/>
    <property type="match status" value="1"/>
</dbReference>
<organism evidence="6 7">
    <name type="scientific">Paratrimastix pyriformis</name>
    <dbReference type="NCBI Taxonomy" id="342808"/>
    <lineage>
        <taxon>Eukaryota</taxon>
        <taxon>Metamonada</taxon>
        <taxon>Preaxostyla</taxon>
        <taxon>Paratrimastigidae</taxon>
        <taxon>Paratrimastix</taxon>
    </lineage>
</organism>
<evidence type="ECO:0000256" key="3">
    <source>
        <dbReference type="ARBA" id="ARBA00022499"/>
    </source>
</evidence>
<evidence type="ECO:0000313" key="7">
    <source>
        <dbReference type="Proteomes" id="UP001141327"/>
    </source>
</evidence>
<protein>
    <recommendedName>
        <fullName evidence="2">Ubiquitin-fold modifier 1</fullName>
    </recommendedName>
</protein>
<evidence type="ECO:0000313" key="6">
    <source>
        <dbReference type="EMBL" id="KAJ4458288.1"/>
    </source>
</evidence>
<keyword evidence="3" id="KW-1017">Isopeptide bond</keyword>
<gene>
    <name evidence="6" type="ORF">PAPYR_5965</name>
</gene>
<feature type="region of interest" description="Disordered" evidence="5">
    <location>
        <begin position="154"/>
        <end position="173"/>
    </location>
</feature>
<dbReference type="PANTHER" id="PTHR15825:SF0">
    <property type="entry name" value="UBIQUITIN-FOLD MODIFIER 1"/>
    <property type="match status" value="1"/>
</dbReference>
<reference evidence="6" key="1">
    <citation type="journal article" date="2022" name="bioRxiv">
        <title>Genomics of Preaxostyla Flagellates Illuminates Evolutionary Transitions and the Path Towards Mitochondrial Loss.</title>
        <authorList>
            <person name="Novak L.V.F."/>
            <person name="Treitli S.C."/>
            <person name="Pyrih J."/>
            <person name="Halakuc P."/>
            <person name="Pipaliya S.V."/>
            <person name="Vacek V."/>
            <person name="Brzon O."/>
            <person name="Soukal P."/>
            <person name="Eme L."/>
            <person name="Dacks J.B."/>
            <person name="Karnkowska A."/>
            <person name="Elias M."/>
            <person name="Hampl V."/>
        </authorList>
    </citation>
    <scope>NUCLEOTIDE SEQUENCE</scope>
    <source>
        <strain evidence="6">RCP-MX</strain>
    </source>
</reference>
<evidence type="ECO:0000256" key="2">
    <source>
        <dbReference type="ARBA" id="ARBA00015319"/>
    </source>
</evidence>
<sequence length="197" mass="21679">MATVTFKITLTSDPRLPFKTISVREDTEFTNVVHYVADKFGMVVTDAAIITNTGACVNPKQNAGTVYLKHGADLRLIHRDRVGSAIGATPRPHPFFILHLHPFVYRTIPIPVRKLEESAVWVWGVAKRCDGARRAPARLSQMLRGDICLAMPRRQRGSSAMKTSEQSTSPEVPTVINKLGAVDISESVSQLSVSKKS</sequence>
<feature type="compositionally biased region" description="Polar residues" evidence="5">
    <location>
        <begin position="157"/>
        <end position="171"/>
    </location>
</feature>
<dbReference type="Pfam" id="PF03671">
    <property type="entry name" value="Ufm1"/>
    <property type="match status" value="1"/>
</dbReference>
<dbReference type="InterPro" id="IPR029071">
    <property type="entry name" value="Ubiquitin-like_domsf"/>
</dbReference>
<keyword evidence="4" id="KW-0833">Ubl conjugation pathway</keyword>
<evidence type="ECO:0000256" key="1">
    <source>
        <dbReference type="ARBA" id="ARBA00010230"/>
    </source>
</evidence>
<evidence type="ECO:0000256" key="5">
    <source>
        <dbReference type="SAM" id="MobiDB-lite"/>
    </source>
</evidence>
<dbReference type="Gene3D" id="3.10.20.90">
    <property type="entry name" value="Phosphatidylinositol 3-kinase Catalytic Subunit, Chain A, domain 1"/>
    <property type="match status" value="1"/>
</dbReference>
<comment type="similarity">
    <text evidence="1">Belongs to the UFM1 family.</text>
</comment>
<name>A0ABQ8UHL7_9EUKA</name>
<accession>A0ABQ8UHL7</accession>
<dbReference type="PANTHER" id="PTHR15825">
    <property type="entry name" value="UBIQUITIN-FOLD MODIFIER 1"/>
    <property type="match status" value="1"/>
</dbReference>
<dbReference type="InterPro" id="IPR005375">
    <property type="entry name" value="UFM1"/>
</dbReference>
<keyword evidence="7" id="KW-1185">Reference proteome</keyword>
<dbReference type="Proteomes" id="UP001141327">
    <property type="component" value="Unassembled WGS sequence"/>
</dbReference>
<evidence type="ECO:0000256" key="4">
    <source>
        <dbReference type="ARBA" id="ARBA00022786"/>
    </source>
</evidence>
<comment type="caution">
    <text evidence="6">The sequence shown here is derived from an EMBL/GenBank/DDBJ whole genome shotgun (WGS) entry which is preliminary data.</text>
</comment>
<dbReference type="EMBL" id="JAPMOS010000031">
    <property type="protein sequence ID" value="KAJ4458288.1"/>
    <property type="molecule type" value="Genomic_DNA"/>
</dbReference>
<proteinExistence type="inferred from homology"/>